<dbReference type="AlphaFoldDB" id="A0A835N885"/>
<feature type="region of interest" description="Disordered" evidence="1">
    <location>
        <begin position="378"/>
        <end position="409"/>
    </location>
</feature>
<dbReference type="PANTHER" id="PTHR13167">
    <property type="entry name" value="PIEZO-TYPE MECHANOSENSITIVE ION CHANNEL COMPONENT"/>
    <property type="match status" value="1"/>
</dbReference>
<reference evidence="2 3" key="1">
    <citation type="submission" date="2020-10" db="EMBL/GenBank/DDBJ databases">
        <title>Plant Genome Project.</title>
        <authorList>
            <person name="Zhang R.-G."/>
        </authorList>
    </citation>
    <scope>NUCLEOTIDE SEQUENCE [LARGE SCALE GENOMIC DNA]</scope>
    <source>
        <strain evidence="2">FAFU-HL-1</strain>
        <tissue evidence="2">Leaf</tissue>
    </source>
</reference>
<evidence type="ECO:0000313" key="2">
    <source>
        <dbReference type="EMBL" id="KAF9688055.1"/>
    </source>
</evidence>
<comment type="caution">
    <text evidence="2">The sequence shown here is derived from an EMBL/GenBank/DDBJ whole genome shotgun (WGS) entry which is preliminary data.</text>
</comment>
<organism evidence="2 3">
    <name type="scientific">Salix dunnii</name>
    <dbReference type="NCBI Taxonomy" id="1413687"/>
    <lineage>
        <taxon>Eukaryota</taxon>
        <taxon>Viridiplantae</taxon>
        <taxon>Streptophyta</taxon>
        <taxon>Embryophyta</taxon>
        <taxon>Tracheophyta</taxon>
        <taxon>Spermatophyta</taxon>
        <taxon>Magnoliopsida</taxon>
        <taxon>eudicotyledons</taxon>
        <taxon>Gunneridae</taxon>
        <taxon>Pentapetalae</taxon>
        <taxon>rosids</taxon>
        <taxon>fabids</taxon>
        <taxon>Malpighiales</taxon>
        <taxon>Salicaceae</taxon>
        <taxon>Saliceae</taxon>
        <taxon>Salix</taxon>
    </lineage>
</organism>
<feature type="compositionally biased region" description="Polar residues" evidence="1">
    <location>
        <begin position="378"/>
        <end position="402"/>
    </location>
</feature>
<keyword evidence="3" id="KW-1185">Reference proteome</keyword>
<evidence type="ECO:0000313" key="3">
    <source>
        <dbReference type="Proteomes" id="UP000657918"/>
    </source>
</evidence>
<dbReference type="EMBL" id="JADGMS010000002">
    <property type="protein sequence ID" value="KAF9688055.1"/>
    <property type="molecule type" value="Genomic_DNA"/>
</dbReference>
<dbReference type="GO" id="GO:0016020">
    <property type="term" value="C:membrane"/>
    <property type="evidence" value="ECO:0007669"/>
    <property type="project" value="InterPro"/>
</dbReference>
<protein>
    <submittedName>
        <fullName evidence="2">Uncharacterized protein</fullName>
    </submittedName>
</protein>
<dbReference type="GO" id="GO:0005261">
    <property type="term" value="F:monoatomic cation channel activity"/>
    <property type="evidence" value="ECO:0007669"/>
    <property type="project" value="TreeGrafter"/>
</dbReference>
<dbReference type="OrthoDB" id="303066at2759"/>
<dbReference type="PANTHER" id="PTHR13167:SF25">
    <property type="entry name" value="PIEZO-TYPE MECHANOSENSITIVE ION CHANNEL COMPONENT"/>
    <property type="match status" value="1"/>
</dbReference>
<evidence type="ECO:0000256" key="1">
    <source>
        <dbReference type="SAM" id="MobiDB-lite"/>
    </source>
</evidence>
<proteinExistence type="predicted"/>
<name>A0A835N885_9ROSI</name>
<dbReference type="InterPro" id="IPR027272">
    <property type="entry name" value="Piezo"/>
</dbReference>
<dbReference type="GO" id="GO:0042391">
    <property type="term" value="P:regulation of membrane potential"/>
    <property type="evidence" value="ECO:0007669"/>
    <property type="project" value="TreeGrafter"/>
</dbReference>
<sequence>MCESTRHLSYHYKQRNQVIQLIELLGLERNGVAHSSSGVAFLPLVSSNEARAVRFVDGRAVVAGVEGFWKGLSQLVELIVKDIEAGTAEVSGVAPRQETVVIGREMFSDDGDTSPEKRDFPRKTVGAAQNEDAFMNGSISNDENKAPPYHISLPSITAGLTRAPDLVSNKTGGWFIVDDPRMLIGYFSVFMTARTKLHVDHLSSLSGSSTYHQKTSQNEICSMKKKEQGFQILALVSDYCKICTCGDYHIYAGFPSVICSPTASLIMLHGILKQNKLVRLLCIREFEEKKCQRNFQVEKMKSEMLSLQIQIHSMKSSGNLGSSSPDSDGQEEEYFSYSRRGFLKARKKVKEPSGHKSRSLQTIQNFLMKQESAGSLLSESGKKTNVQSKENPLISEPSSAENGVSDDEVENKKTKSMSFDILSSVQSGFAFYCLRFCPLLVCSNVSLIQFNFSSITAKDGEWIPSTDIKFQRSSLRRKEVLPEDGIQPARTEFGINHSLKMAHDDRCKVESPNPCPYARLHIQRIGTSQESPFEVEYASLPLDNMGVS</sequence>
<gene>
    <name evidence="2" type="ORF">SADUNF_Sadunf02G0157100</name>
</gene>
<dbReference type="GO" id="GO:0008381">
    <property type="term" value="F:mechanosensitive monoatomic ion channel activity"/>
    <property type="evidence" value="ECO:0007669"/>
    <property type="project" value="InterPro"/>
</dbReference>
<dbReference type="GO" id="GO:0050982">
    <property type="term" value="P:detection of mechanical stimulus"/>
    <property type="evidence" value="ECO:0007669"/>
    <property type="project" value="TreeGrafter"/>
</dbReference>
<dbReference type="Proteomes" id="UP000657918">
    <property type="component" value="Unassembled WGS sequence"/>
</dbReference>
<dbReference type="GO" id="GO:0071260">
    <property type="term" value="P:cellular response to mechanical stimulus"/>
    <property type="evidence" value="ECO:0007669"/>
    <property type="project" value="TreeGrafter"/>
</dbReference>
<accession>A0A835N885</accession>